<sequence length="572" mass="61532">MGLGYSVGRHLVFHLAFIVVFIVGHIRLAFQRHLVELGQEEVLPAPGGGRGLHGPGVRHRFGRHRDPVRGGGDLRGSLQQRVLVADGLHADDVQKVLSVHVLGDGLALHRQPAAVVPDLWALGRRVARRGGCGFAVELPELLGEHHVDEVLRRDVQLQGQLQQLLHGPRVDEGGADQPLPLLPALLPLLRLVAHLQDLQQVVVHQLGVVVGLLLVLARAALHLLPLRLLLLAECPLHFFMAPIDHLLRLLPLLHRDPLISRGRVIVGRAPQAEPVLFLLLVVVVPEHVSLLAGEGGHPPELLEDGAQVGEALGRVLLLQVLRGAFGGVGVLLVLEHQRVFLVGSGEITVVCRRAHGDLGVFGAVPVRAAVVPGRRRGAGLRVFPGAILERLEEDFHQLLRGNVLSLRGGGWLAVRGTLVLLRGELQQDPELVHFVVIHGSGPGPVPLLQVLDVLQRLDHVGAGRVGGRLRLALPASEPVVAGDGGSLHGVSMEQEGEEDHGSPRGTLVVEMQHYRHGITCTSERARAIGPRDGVHSEVTTAARRGINHAKVTDRSGALQSVSRVRGQEHTQV</sequence>
<feature type="transmembrane region" description="Helical" evidence="2">
    <location>
        <begin position="12"/>
        <end position="30"/>
    </location>
</feature>
<evidence type="ECO:0000256" key="2">
    <source>
        <dbReference type="SAM" id="Phobius"/>
    </source>
</evidence>
<feature type="region of interest" description="Disordered" evidence="1">
    <location>
        <begin position="553"/>
        <end position="572"/>
    </location>
</feature>
<evidence type="ECO:0000313" key="4">
    <source>
        <dbReference type="Proteomes" id="UP000314294"/>
    </source>
</evidence>
<protein>
    <submittedName>
        <fullName evidence="3">Uncharacterized protein</fullName>
    </submittedName>
</protein>
<name>A0A4Z2F096_9TELE</name>
<proteinExistence type="predicted"/>
<keyword evidence="2" id="KW-0472">Membrane</keyword>
<gene>
    <name evidence="3" type="ORF">EYF80_055534</name>
</gene>
<dbReference type="AlphaFoldDB" id="A0A4Z2F096"/>
<comment type="caution">
    <text evidence="3">The sequence shown here is derived from an EMBL/GenBank/DDBJ whole genome shotgun (WGS) entry which is preliminary data.</text>
</comment>
<evidence type="ECO:0000256" key="1">
    <source>
        <dbReference type="SAM" id="MobiDB-lite"/>
    </source>
</evidence>
<reference evidence="3 4" key="1">
    <citation type="submission" date="2019-03" db="EMBL/GenBank/DDBJ databases">
        <title>First draft genome of Liparis tanakae, snailfish: a comprehensive survey of snailfish specific genes.</title>
        <authorList>
            <person name="Kim W."/>
            <person name="Song I."/>
            <person name="Jeong J.-H."/>
            <person name="Kim D."/>
            <person name="Kim S."/>
            <person name="Ryu S."/>
            <person name="Song J.Y."/>
            <person name="Lee S.K."/>
        </authorList>
    </citation>
    <scope>NUCLEOTIDE SEQUENCE [LARGE SCALE GENOMIC DNA]</scope>
    <source>
        <tissue evidence="3">Muscle</tissue>
    </source>
</reference>
<organism evidence="3 4">
    <name type="scientific">Liparis tanakae</name>
    <name type="common">Tanaka's snailfish</name>
    <dbReference type="NCBI Taxonomy" id="230148"/>
    <lineage>
        <taxon>Eukaryota</taxon>
        <taxon>Metazoa</taxon>
        <taxon>Chordata</taxon>
        <taxon>Craniata</taxon>
        <taxon>Vertebrata</taxon>
        <taxon>Euteleostomi</taxon>
        <taxon>Actinopterygii</taxon>
        <taxon>Neopterygii</taxon>
        <taxon>Teleostei</taxon>
        <taxon>Neoteleostei</taxon>
        <taxon>Acanthomorphata</taxon>
        <taxon>Eupercaria</taxon>
        <taxon>Perciformes</taxon>
        <taxon>Cottioidei</taxon>
        <taxon>Cottales</taxon>
        <taxon>Liparidae</taxon>
        <taxon>Liparis</taxon>
    </lineage>
</organism>
<evidence type="ECO:0000313" key="3">
    <source>
        <dbReference type="EMBL" id="TNN34300.1"/>
    </source>
</evidence>
<keyword evidence="4" id="KW-1185">Reference proteome</keyword>
<dbReference type="EMBL" id="SRLO01001995">
    <property type="protein sequence ID" value="TNN34300.1"/>
    <property type="molecule type" value="Genomic_DNA"/>
</dbReference>
<keyword evidence="2" id="KW-0812">Transmembrane</keyword>
<keyword evidence="2" id="KW-1133">Transmembrane helix</keyword>
<dbReference type="Proteomes" id="UP000314294">
    <property type="component" value="Unassembled WGS sequence"/>
</dbReference>
<accession>A0A4Z2F096</accession>
<feature type="region of interest" description="Disordered" evidence="1">
    <location>
        <begin position="46"/>
        <end position="70"/>
    </location>
</feature>